<dbReference type="PANTHER" id="PTHR21363:SF0">
    <property type="entry name" value="PREPHENATE DEHYDROGENASE [NADP(+)]"/>
    <property type="match status" value="1"/>
</dbReference>
<dbReference type="EMBL" id="JACNJD010000076">
    <property type="protein sequence ID" value="MBC8176036.1"/>
    <property type="molecule type" value="Genomic_DNA"/>
</dbReference>
<dbReference type="InterPro" id="IPR036291">
    <property type="entry name" value="NAD(P)-bd_dom_sf"/>
</dbReference>
<organism evidence="2 3">
    <name type="scientific">Candidatus Desulfacyla euxinica</name>
    <dbReference type="NCBI Taxonomy" id="2841693"/>
    <lineage>
        <taxon>Bacteria</taxon>
        <taxon>Deltaproteobacteria</taxon>
        <taxon>Candidatus Desulfacyla</taxon>
    </lineage>
</organism>
<sequence>MKILILGAGHMGAWLVEELCLDHEVAVYDLDRRKLKYFFNVTRFLEPPETEEFAPELVINAVSIANIQDAFEDFLPYLPEECILSDLASVKAGINELYKTLG</sequence>
<evidence type="ECO:0000313" key="2">
    <source>
        <dbReference type="EMBL" id="MBC8176036.1"/>
    </source>
</evidence>
<dbReference type="Gene3D" id="3.40.50.720">
    <property type="entry name" value="NAD(P)-binding Rossmann-like Domain"/>
    <property type="match status" value="1"/>
</dbReference>
<evidence type="ECO:0000313" key="3">
    <source>
        <dbReference type="Proteomes" id="UP000650524"/>
    </source>
</evidence>
<protein>
    <submittedName>
        <fullName evidence="2">Prephenate dehydrogenase/arogenate dehydrogenase family protein</fullName>
    </submittedName>
</protein>
<feature type="non-terminal residue" evidence="2">
    <location>
        <position position="102"/>
    </location>
</feature>
<dbReference type="InterPro" id="IPR050812">
    <property type="entry name" value="Preph/Arog_dehydrog"/>
</dbReference>
<dbReference type="GO" id="GO:0006571">
    <property type="term" value="P:tyrosine biosynthetic process"/>
    <property type="evidence" value="ECO:0007669"/>
    <property type="project" value="TreeGrafter"/>
</dbReference>
<dbReference type="AlphaFoldDB" id="A0A8J6MY19"/>
<keyword evidence="1" id="KW-0560">Oxidoreductase</keyword>
<proteinExistence type="predicted"/>
<dbReference type="GO" id="GO:0070403">
    <property type="term" value="F:NAD+ binding"/>
    <property type="evidence" value="ECO:0007669"/>
    <property type="project" value="TreeGrafter"/>
</dbReference>
<reference evidence="2 3" key="1">
    <citation type="submission" date="2020-08" db="EMBL/GenBank/DDBJ databases">
        <title>Bridging the membrane lipid divide: bacteria of the FCB group superphylum have the potential to synthesize archaeal ether lipids.</title>
        <authorList>
            <person name="Villanueva L."/>
            <person name="Von Meijenfeldt F.A.B."/>
            <person name="Westbye A.B."/>
            <person name="Yadav S."/>
            <person name="Hopmans E.C."/>
            <person name="Dutilh B.E."/>
            <person name="Sinninghe Damste J.S."/>
        </authorList>
    </citation>
    <scope>NUCLEOTIDE SEQUENCE [LARGE SCALE GENOMIC DNA]</scope>
    <source>
        <strain evidence="2">NIOZ-UU27</strain>
    </source>
</reference>
<accession>A0A8J6MY19</accession>
<dbReference type="PANTHER" id="PTHR21363">
    <property type="entry name" value="PREPHENATE DEHYDROGENASE"/>
    <property type="match status" value="1"/>
</dbReference>
<dbReference type="SUPFAM" id="SSF51735">
    <property type="entry name" value="NAD(P)-binding Rossmann-fold domains"/>
    <property type="match status" value="1"/>
</dbReference>
<dbReference type="GO" id="GO:0008977">
    <property type="term" value="F:prephenate dehydrogenase (NAD+) activity"/>
    <property type="evidence" value="ECO:0007669"/>
    <property type="project" value="TreeGrafter"/>
</dbReference>
<evidence type="ECO:0000256" key="1">
    <source>
        <dbReference type="ARBA" id="ARBA00023002"/>
    </source>
</evidence>
<dbReference type="Proteomes" id="UP000650524">
    <property type="component" value="Unassembled WGS sequence"/>
</dbReference>
<comment type="caution">
    <text evidence="2">The sequence shown here is derived from an EMBL/GenBank/DDBJ whole genome shotgun (WGS) entry which is preliminary data.</text>
</comment>
<gene>
    <name evidence="2" type="ORF">H8E19_01420</name>
</gene>
<name>A0A8J6MY19_9DELT</name>